<dbReference type="RefSeq" id="XP_020077903.1">
    <property type="nucleotide sequence ID" value="XM_020223740.1"/>
</dbReference>
<evidence type="ECO:0000313" key="9">
    <source>
        <dbReference type="EMBL" id="ODV68836.1"/>
    </source>
</evidence>
<keyword evidence="3" id="KW-0812">Transmembrane</keyword>
<feature type="non-terminal residue" evidence="9">
    <location>
        <position position="77"/>
    </location>
</feature>
<dbReference type="GeneID" id="30998289"/>
<keyword evidence="10" id="KW-1185">Reference proteome</keyword>
<dbReference type="SUPFAM" id="SSF55856">
    <property type="entry name" value="Cytochrome b5-like heme/steroid binding domain"/>
    <property type="match status" value="1"/>
</dbReference>
<accession>A0A1E4RNM3</accession>
<protein>
    <submittedName>
        <fullName evidence="9">Cytochrome b5</fullName>
    </submittedName>
</protein>
<evidence type="ECO:0000256" key="1">
    <source>
        <dbReference type="ARBA" id="ARBA00004370"/>
    </source>
</evidence>
<dbReference type="GO" id="GO:0046872">
    <property type="term" value="F:metal ion binding"/>
    <property type="evidence" value="ECO:0007669"/>
    <property type="project" value="UniProtKB-KW"/>
</dbReference>
<dbReference type="EMBL" id="KV454539">
    <property type="protein sequence ID" value="ODV68836.1"/>
    <property type="molecule type" value="Genomic_DNA"/>
</dbReference>
<dbReference type="InterPro" id="IPR001199">
    <property type="entry name" value="Cyt_B5-like_heme/steroid-bd"/>
</dbReference>
<evidence type="ECO:0000256" key="6">
    <source>
        <dbReference type="ARBA" id="ARBA00023136"/>
    </source>
</evidence>
<dbReference type="FunFam" id="3.10.120.10:FF:000002">
    <property type="entry name" value="Cytochrome b5 type B"/>
    <property type="match status" value="1"/>
</dbReference>
<dbReference type="Pfam" id="PF00173">
    <property type="entry name" value="Cyt-b5"/>
    <property type="match status" value="1"/>
</dbReference>
<dbReference type="InterPro" id="IPR050668">
    <property type="entry name" value="Cytochrome_b5"/>
</dbReference>
<dbReference type="STRING" id="984485.A0A1E4RNM3"/>
<comment type="similarity">
    <text evidence="7">Belongs to the cytochrome b5 family.</text>
</comment>
<proteinExistence type="inferred from homology"/>
<keyword evidence="2" id="KW-0349">Heme</keyword>
<feature type="non-terminal residue" evidence="9">
    <location>
        <position position="1"/>
    </location>
</feature>
<evidence type="ECO:0000256" key="5">
    <source>
        <dbReference type="ARBA" id="ARBA00023004"/>
    </source>
</evidence>
<evidence type="ECO:0000256" key="4">
    <source>
        <dbReference type="ARBA" id="ARBA00022723"/>
    </source>
</evidence>
<evidence type="ECO:0000256" key="3">
    <source>
        <dbReference type="ARBA" id="ARBA00022692"/>
    </source>
</evidence>
<dbReference type="OrthoDB" id="260519at2759"/>
<evidence type="ECO:0000256" key="2">
    <source>
        <dbReference type="ARBA" id="ARBA00022617"/>
    </source>
</evidence>
<evidence type="ECO:0000256" key="7">
    <source>
        <dbReference type="ARBA" id="ARBA00038168"/>
    </source>
</evidence>
<gene>
    <name evidence="9" type="ORF">HYPBUDRAFT_84769</name>
</gene>
<dbReference type="PANTHER" id="PTHR19359:SF95">
    <property type="entry name" value="CYTOCHROME B5 TYPE B"/>
    <property type="match status" value="1"/>
</dbReference>
<dbReference type="PANTHER" id="PTHR19359">
    <property type="entry name" value="CYTOCHROME B5"/>
    <property type="match status" value="1"/>
</dbReference>
<reference evidence="10" key="1">
    <citation type="submission" date="2016-05" db="EMBL/GenBank/DDBJ databases">
        <title>Comparative genomics of biotechnologically important yeasts.</title>
        <authorList>
            <consortium name="DOE Joint Genome Institute"/>
            <person name="Riley R."/>
            <person name="Haridas S."/>
            <person name="Wolfe K.H."/>
            <person name="Lopes M.R."/>
            <person name="Hittinger C.T."/>
            <person name="Goker M."/>
            <person name="Salamov A."/>
            <person name="Wisecaver J."/>
            <person name="Long T.M."/>
            <person name="Aerts A.L."/>
            <person name="Barry K."/>
            <person name="Choi C."/>
            <person name="Clum A."/>
            <person name="Coughlan A.Y."/>
            <person name="Deshpande S."/>
            <person name="Douglass A.P."/>
            <person name="Hanson S.J."/>
            <person name="Klenk H.-P."/>
            <person name="Labutti K."/>
            <person name="Lapidus A."/>
            <person name="Lindquist E."/>
            <person name="Lipzen A."/>
            <person name="Meier-Kolthoff J.P."/>
            <person name="Ohm R.A."/>
            <person name="Otillar R.P."/>
            <person name="Pangilinan J."/>
            <person name="Peng Y."/>
            <person name="Rokas A."/>
            <person name="Rosa C.A."/>
            <person name="Scheuner C."/>
            <person name="Sibirny A.A."/>
            <person name="Slot J.C."/>
            <person name="Stielow J.B."/>
            <person name="Sun H."/>
            <person name="Kurtzman C.P."/>
            <person name="Blackwell M."/>
            <person name="Grigoriev I.V."/>
            <person name="Jeffries T.W."/>
        </authorList>
    </citation>
    <scope>NUCLEOTIDE SEQUENCE [LARGE SCALE GENOMIC DNA]</scope>
    <source>
        <strain evidence="10">NRRL Y-1933</strain>
    </source>
</reference>
<dbReference type="PROSITE" id="PS50255">
    <property type="entry name" value="CYTOCHROME_B5_2"/>
    <property type="match status" value="1"/>
</dbReference>
<evidence type="ECO:0000313" key="10">
    <source>
        <dbReference type="Proteomes" id="UP000095085"/>
    </source>
</evidence>
<evidence type="ECO:0000259" key="8">
    <source>
        <dbReference type="PROSITE" id="PS50255"/>
    </source>
</evidence>
<sequence>PAVYSIEEIRKHDNPQDLWMIIYNKVYNITNFSQDHPGGAEVLFDCGGIDATEPFEDVGHLEHALNMLHPYYIGDLD</sequence>
<dbReference type="AlphaFoldDB" id="A0A1E4RNM3"/>
<dbReference type="InterPro" id="IPR036400">
    <property type="entry name" value="Cyt_B5-like_heme/steroid_sf"/>
</dbReference>
<dbReference type="SMART" id="SM01117">
    <property type="entry name" value="Cyt-b5"/>
    <property type="match status" value="1"/>
</dbReference>
<keyword evidence="4" id="KW-0479">Metal-binding</keyword>
<dbReference type="Gene3D" id="3.10.120.10">
    <property type="entry name" value="Cytochrome b5-like heme/steroid binding domain"/>
    <property type="match status" value="1"/>
</dbReference>
<keyword evidence="5" id="KW-0408">Iron</keyword>
<dbReference type="PRINTS" id="PR00363">
    <property type="entry name" value="CYTOCHROMEB5"/>
</dbReference>
<dbReference type="Proteomes" id="UP000095085">
    <property type="component" value="Unassembled WGS sequence"/>
</dbReference>
<keyword evidence="6" id="KW-0472">Membrane</keyword>
<dbReference type="GO" id="GO:0016020">
    <property type="term" value="C:membrane"/>
    <property type="evidence" value="ECO:0007669"/>
    <property type="project" value="UniProtKB-SubCell"/>
</dbReference>
<name>A0A1E4RNM3_9ASCO</name>
<comment type="subcellular location">
    <subcellularLocation>
        <location evidence="1">Membrane</location>
    </subcellularLocation>
</comment>
<feature type="domain" description="Cytochrome b5 heme-binding" evidence="8">
    <location>
        <begin position="1"/>
        <end position="77"/>
    </location>
</feature>
<organism evidence="9 10">
    <name type="scientific">Hyphopichia burtonii NRRL Y-1933</name>
    <dbReference type="NCBI Taxonomy" id="984485"/>
    <lineage>
        <taxon>Eukaryota</taxon>
        <taxon>Fungi</taxon>
        <taxon>Dikarya</taxon>
        <taxon>Ascomycota</taxon>
        <taxon>Saccharomycotina</taxon>
        <taxon>Pichiomycetes</taxon>
        <taxon>Debaryomycetaceae</taxon>
        <taxon>Hyphopichia</taxon>
    </lineage>
</organism>
<dbReference type="GO" id="GO:0020037">
    <property type="term" value="F:heme binding"/>
    <property type="evidence" value="ECO:0007669"/>
    <property type="project" value="TreeGrafter"/>
</dbReference>